<accession>A0A225V409</accession>
<gene>
    <name evidence="1" type="ORF">PHMEG_00029297</name>
</gene>
<dbReference type="InterPro" id="IPR052050">
    <property type="entry name" value="SecEffector_AnkRepeat"/>
</dbReference>
<comment type="caution">
    <text evidence="1">The sequence shown here is derived from an EMBL/GenBank/DDBJ whole genome shotgun (WGS) entry which is preliminary data.</text>
</comment>
<name>A0A225V409_9STRA</name>
<sequence length="170" mass="20109">MNRPDSRSKDTLDYAVLNGHLDVVQWLYSKRFDRNTDWAMYRAAGKGHLKMVKWLCENIPQNYTGHAIDKAVRSGHFRVAHWLLSRFPDYKIGTKLKSHKALFSGKKAGWSENTFDMLLWLDGHASYVFTPRFLEDLRQNLSYYSKHQTLFRHVLRWLDEHYPTTTRTSS</sequence>
<keyword evidence="2" id="KW-1185">Reference proteome</keyword>
<protein>
    <submittedName>
        <fullName evidence="1">Uncharacterized protein</fullName>
    </submittedName>
</protein>
<dbReference type="AlphaFoldDB" id="A0A225V409"/>
<dbReference type="InterPro" id="IPR002110">
    <property type="entry name" value="Ankyrin_rpt"/>
</dbReference>
<proteinExistence type="predicted"/>
<dbReference type="Pfam" id="PF12796">
    <property type="entry name" value="Ank_2"/>
    <property type="match status" value="1"/>
</dbReference>
<dbReference type="Gene3D" id="1.25.40.20">
    <property type="entry name" value="Ankyrin repeat-containing domain"/>
    <property type="match status" value="1"/>
</dbReference>
<dbReference type="InterPro" id="IPR036770">
    <property type="entry name" value="Ankyrin_rpt-contain_sf"/>
</dbReference>
<reference evidence="2" key="1">
    <citation type="submission" date="2017-03" db="EMBL/GenBank/DDBJ databases">
        <title>Phytopthora megakarya and P. palmivora, two closely related causual agents of cacao black pod achieved similar genome size and gene model numbers by different mechanisms.</title>
        <authorList>
            <person name="Ali S."/>
            <person name="Shao J."/>
            <person name="Larry D.J."/>
            <person name="Kronmiller B."/>
            <person name="Shen D."/>
            <person name="Strem M.D."/>
            <person name="Melnick R.L."/>
            <person name="Guiltinan M.J."/>
            <person name="Tyler B.M."/>
            <person name="Meinhardt L.W."/>
            <person name="Bailey B.A."/>
        </authorList>
    </citation>
    <scope>NUCLEOTIDE SEQUENCE [LARGE SCALE GENOMIC DNA]</scope>
    <source>
        <strain evidence="2">zdho120</strain>
    </source>
</reference>
<dbReference type="SUPFAM" id="SSF140860">
    <property type="entry name" value="Pseudo ankyrin repeat-like"/>
    <property type="match status" value="1"/>
</dbReference>
<dbReference type="EMBL" id="NBNE01008267">
    <property type="protein sequence ID" value="OWY99667.1"/>
    <property type="molecule type" value="Genomic_DNA"/>
</dbReference>
<dbReference type="PANTHER" id="PTHR46586:SF3">
    <property type="entry name" value="ANKYRIN REPEAT-CONTAINING PROTEIN"/>
    <property type="match status" value="1"/>
</dbReference>
<evidence type="ECO:0000313" key="1">
    <source>
        <dbReference type="EMBL" id="OWY99667.1"/>
    </source>
</evidence>
<dbReference type="PANTHER" id="PTHR46586">
    <property type="entry name" value="ANKYRIN REPEAT-CONTAINING PROTEIN"/>
    <property type="match status" value="1"/>
</dbReference>
<organism evidence="1 2">
    <name type="scientific">Phytophthora megakarya</name>
    <dbReference type="NCBI Taxonomy" id="4795"/>
    <lineage>
        <taxon>Eukaryota</taxon>
        <taxon>Sar</taxon>
        <taxon>Stramenopiles</taxon>
        <taxon>Oomycota</taxon>
        <taxon>Peronosporomycetes</taxon>
        <taxon>Peronosporales</taxon>
        <taxon>Peronosporaceae</taxon>
        <taxon>Phytophthora</taxon>
    </lineage>
</organism>
<dbReference type="Proteomes" id="UP000198211">
    <property type="component" value="Unassembled WGS sequence"/>
</dbReference>
<dbReference type="OrthoDB" id="548461at2759"/>
<evidence type="ECO:0000313" key="2">
    <source>
        <dbReference type="Proteomes" id="UP000198211"/>
    </source>
</evidence>